<dbReference type="PATRIC" id="fig|1121318.3.peg.1841"/>
<dbReference type="RefSeq" id="WP_341376972.1">
    <property type="nucleotide sequence ID" value="NZ_LHUR01000022.1"/>
</dbReference>
<protein>
    <recommendedName>
        <fullName evidence="4">Transporter</fullName>
    </recommendedName>
</protein>
<keyword evidence="3" id="KW-1185">Reference proteome</keyword>
<name>A0A0L6Z9U4_9CLOT</name>
<feature type="region of interest" description="Disordered" evidence="1">
    <location>
        <begin position="20"/>
        <end position="58"/>
    </location>
</feature>
<evidence type="ECO:0000256" key="1">
    <source>
        <dbReference type="SAM" id="MobiDB-lite"/>
    </source>
</evidence>
<gene>
    <name evidence="2" type="ORF">CLHOM_18240</name>
</gene>
<dbReference type="STRING" id="36844.SAMN04488501_102170"/>
<evidence type="ECO:0008006" key="4">
    <source>
        <dbReference type="Google" id="ProtNLM"/>
    </source>
</evidence>
<accession>A0A0L6Z9U4</accession>
<organism evidence="2 3">
    <name type="scientific">Clostridium homopropionicum DSM 5847</name>
    <dbReference type="NCBI Taxonomy" id="1121318"/>
    <lineage>
        <taxon>Bacteria</taxon>
        <taxon>Bacillati</taxon>
        <taxon>Bacillota</taxon>
        <taxon>Clostridia</taxon>
        <taxon>Eubacteriales</taxon>
        <taxon>Clostridiaceae</taxon>
        <taxon>Clostridium</taxon>
    </lineage>
</organism>
<evidence type="ECO:0000313" key="2">
    <source>
        <dbReference type="EMBL" id="KOA19735.1"/>
    </source>
</evidence>
<feature type="compositionally biased region" description="Pro residues" evidence="1">
    <location>
        <begin position="21"/>
        <end position="31"/>
    </location>
</feature>
<dbReference type="AlphaFoldDB" id="A0A0L6Z9U4"/>
<evidence type="ECO:0000313" key="3">
    <source>
        <dbReference type="Proteomes" id="UP000037043"/>
    </source>
</evidence>
<dbReference type="Proteomes" id="UP000037043">
    <property type="component" value="Unassembled WGS sequence"/>
</dbReference>
<comment type="caution">
    <text evidence="2">The sequence shown here is derived from an EMBL/GenBank/DDBJ whole genome shotgun (WGS) entry which is preliminary data.</text>
</comment>
<sequence length="130" mass="14663">MYPYDETFYYSDDMYRQFPPGGGPPFGPPTGFPGGGMGPSGAQPMGPPPSFTPSQTQAQSFGGIGVQAVDPGAIRRCLYRFTYVWLDNGRSFWIFPVFVGRRSLAGYRWNGRRWVYFGIDLRRIDSFVCY</sequence>
<reference evidence="3" key="1">
    <citation type="submission" date="2015-08" db="EMBL/GenBank/DDBJ databases">
        <title>Genome sequence of the strict anaerobe Clostridium homopropionicum LuHBu1 (DSM 5847T).</title>
        <authorList>
            <person name="Poehlein A."/>
            <person name="Beck M."/>
            <person name="Schiel-Bengelsdorf B."/>
            <person name="Bengelsdorf F.R."/>
            <person name="Daniel R."/>
            <person name="Duerre P."/>
        </authorList>
    </citation>
    <scope>NUCLEOTIDE SEQUENCE [LARGE SCALE GENOMIC DNA]</scope>
    <source>
        <strain evidence="3">DSM 5847</strain>
    </source>
</reference>
<proteinExistence type="predicted"/>
<dbReference type="EMBL" id="LHUR01000022">
    <property type="protein sequence ID" value="KOA19735.1"/>
    <property type="molecule type" value="Genomic_DNA"/>
</dbReference>